<dbReference type="NCBIfam" id="NF047595">
    <property type="entry name" value="IS66_ISRel24_TnpA"/>
    <property type="match status" value="1"/>
</dbReference>
<evidence type="ECO:0000313" key="2">
    <source>
        <dbReference type="Proteomes" id="UP000575068"/>
    </source>
</evidence>
<comment type="caution">
    <text evidence="1">The sequence shown here is derived from an EMBL/GenBank/DDBJ whole genome shotgun (WGS) entry which is preliminary data.</text>
</comment>
<gene>
    <name evidence="1" type="ORF">HNQ99_001469</name>
</gene>
<accession>A0A840HUL6</accession>
<dbReference type="InterPro" id="IPR010921">
    <property type="entry name" value="Trp_repressor/repl_initiator"/>
</dbReference>
<reference evidence="1 2" key="1">
    <citation type="submission" date="2020-08" db="EMBL/GenBank/DDBJ databases">
        <title>Genomic Encyclopedia of Type Strains, Phase IV (KMG-IV): sequencing the most valuable type-strain genomes for metagenomic binning, comparative biology and taxonomic classification.</title>
        <authorList>
            <person name="Goeker M."/>
        </authorList>
    </citation>
    <scope>NUCLEOTIDE SEQUENCE [LARGE SCALE GENOMIC DNA]</scope>
    <source>
        <strain evidence="1 2">DSM 7465</strain>
    </source>
</reference>
<dbReference type="RefSeq" id="WP_184474991.1">
    <property type="nucleotide sequence ID" value="NZ_JACHOV010000005.1"/>
</dbReference>
<dbReference type="EMBL" id="JACHOV010000005">
    <property type="protein sequence ID" value="MBB4641164.1"/>
    <property type="molecule type" value="Genomic_DNA"/>
</dbReference>
<dbReference type="GO" id="GO:0006313">
    <property type="term" value="P:DNA transposition"/>
    <property type="evidence" value="ECO:0007669"/>
    <property type="project" value="InterPro"/>
</dbReference>
<dbReference type="SUPFAM" id="SSF48295">
    <property type="entry name" value="TrpR-like"/>
    <property type="match status" value="1"/>
</dbReference>
<dbReference type="InterPro" id="IPR002514">
    <property type="entry name" value="Transposase_8"/>
</dbReference>
<name>A0A840HUL6_9SPHN</name>
<dbReference type="Proteomes" id="UP000575068">
    <property type="component" value="Unassembled WGS sequence"/>
</dbReference>
<dbReference type="Pfam" id="PF01527">
    <property type="entry name" value="HTH_Tnp_1"/>
    <property type="match status" value="1"/>
</dbReference>
<dbReference type="GO" id="GO:0043565">
    <property type="term" value="F:sequence-specific DNA binding"/>
    <property type="evidence" value="ECO:0007669"/>
    <property type="project" value="InterPro"/>
</dbReference>
<dbReference type="GO" id="GO:0004803">
    <property type="term" value="F:transposase activity"/>
    <property type="evidence" value="ECO:0007669"/>
    <property type="project" value="InterPro"/>
</dbReference>
<keyword evidence="2" id="KW-1185">Reference proteome</keyword>
<protein>
    <submittedName>
        <fullName evidence="1">Transposase</fullName>
    </submittedName>
</protein>
<organism evidence="1 2">
    <name type="scientific">Rhizorhapis suberifaciens</name>
    <name type="common">corky root of lettuce</name>
    <dbReference type="NCBI Taxonomy" id="13656"/>
    <lineage>
        <taxon>Bacteria</taxon>
        <taxon>Pseudomonadati</taxon>
        <taxon>Pseudomonadota</taxon>
        <taxon>Alphaproteobacteria</taxon>
        <taxon>Sphingomonadales</taxon>
        <taxon>Sphingomonadaceae</taxon>
        <taxon>Rhizorhapis</taxon>
    </lineage>
</organism>
<proteinExistence type="predicted"/>
<dbReference type="AlphaFoldDB" id="A0A840HUL6"/>
<sequence>MGQITVFSGPERRRRWSDEQRLQILAEAFAPGACPTEVARRHEISTGQLYTWRSKLAVDAPPAPDDGHGPGFAEAVVINGGDTPLLGSSAAIVIDLPRGRRITIFPSASPALATAALKALR</sequence>
<evidence type="ECO:0000313" key="1">
    <source>
        <dbReference type="EMBL" id="MBB4641164.1"/>
    </source>
</evidence>